<dbReference type="PANTHER" id="PTHR45674">
    <property type="entry name" value="DNA LIGASE 1/3 FAMILY MEMBER"/>
    <property type="match status" value="1"/>
</dbReference>
<evidence type="ECO:0000259" key="3">
    <source>
        <dbReference type="Pfam" id="PF01068"/>
    </source>
</evidence>
<dbReference type="InterPro" id="IPR050191">
    <property type="entry name" value="ATP-dep_DNA_ligase"/>
</dbReference>
<reference evidence="4 5" key="1">
    <citation type="submission" date="2021-07" db="EMBL/GenBank/DDBJ databases">
        <title>Sphingomonas sp.</title>
        <authorList>
            <person name="Feng G."/>
            <person name="Li J."/>
            <person name="Pan M."/>
        </authorList>
    </citation>
    <scope>NUCLEOTIDE SEQUENCE [LARGE SCALE GENOMIC DNA]</scope>
    <source>
        <strain evidence="4 5">RRHST34</strain>
    </source>
</reference>
<comment type="similarity">
    <text evidence="1">Belongs to the ATP-dependent DNA ligase family.</text>
</comment>
<evidence type="ECO:0000256" key="2">
    <source>
        <dbReference type="ARBA" id="ARBA00022598"/>
    </source>
</evidence>
<keyword evidence="2" id="KW-0436">Ligase</keyword>
<dbReference type="RefSeq" id="WP_219750329.1">
    <property type="nucleotide sequence ID" value="NZ_JAHXZN010000009.1"/>
</dbReference>
<feature type="domain" description="ATP-dependent DNA ligase family profile" evidence="3">
    <location>
        <begin position="58"/>
        <end position="227"/>
    </location>
</feature>
<accession>A0ABS7BT19</accession>
<comment type="caution">
    <text evidence="4">The sequence shown here is derived from an EMBL/GenBank/DDBJ whole genome shotgun (WGS) entry which is preliminary data.</text>
</comment>
<dbReference type="Gene3D" id="3.30.1490.70">
    <property type="match status" value="1"/>
</dbReference>
<dbReference type="Pfam" id="PF01068">
    <property type="entry name" value="DNA_ligase_A_M"/>
    <property type="match status" value="1"/>
</dbReference>
<dbReference type="CDD" id="cd07906">
    <property type="entry name" value="Adenylation_DNA_ligase_LigD_LigC"/>
    <property type="match status" value="1"/>
</dbReference>
<evidence type="ECO:0000256" key="1">
    <source>
        <dbReference type="ARBA" id="ARBA00007572"/>
    </source>
</evidence>
<keyword evidence="5" id="KW-1185">Reference proteome</keyword>
<evidence type="ECO:0000313" key="4">
    <source>
        <dbReference type="EMBL" id="MBW6532750.1"/>
    </source>
</evidence>
<evidence type="ECO:0000313" key="5">
    <source>
        <dbReference type="Proteomes" id="UP000759103"/>
    </source>
</evidence>
<dbReference type="InterPro" id="IPR012310">
    <property type="entry name" value="DNA_ligase_ATP-dep_cent"/>
</dbReference>
<proteinExistence type="inferred from homology"/>
<protein>
    <recommendedName>
        <fullName evidence="3">ATP-dependent DNA ligase family profile domain-containing protein</fullName>
    </recommendedName>
</protein>
<dbReference type="EMBL" id="JAHXZN010000009">
    <property type="protein sequence ID" value="MBW6532750.1"/>
    <property type="molecule type" value="Genomic_DNA"/>
</dbReference>
<gene>
    <name evidence="4" type="ORF">KZ820_18560</name>
</gene>
<dbReference type="Gene3D" id="3.30.470.30">
    <property type="entry name" value="DNA ligase/mRNA capping enzyme"/>
    <property type="match status" value="1"/>
</dbReference>
<name>A0ABS7BT19_9SPHN</name>
<organism evidence="4 5">
    <name type="scientific">Sphingomonas citri</name>
    <dbReference type="NCBI Taxonomy" id="2862499"/>
    <lineage>
        <taxon>Bacteria</taxon>
        <taxon>Pseudomonadati</taxon>
        <taxon>Pseudomonadota</taxon>
        <taxon>Alphaproteobacteria</taxon>
        <taxon>Sphingomonadales</taxon>
        <taxon>Sphingomonadaceae</taxon>
        <taxon>Sphingomonas</taxon>
    </lineage>
</organism>
<dbReference type="Proteomes" id="UP000759103">
    <property type="component" value="Unassembled WGS sequence"/>
</dbReference>
<dbReference type="PANTHER" id="PTHR45674:SF4">
    <property type="entry name" value="DNA LIGASE 1"/>
    <property type="match status" value="1"/>
</dbReference>
<sequence length="314" mass="34862">MHFITCPECGQDVDCRRLGDVLHHDEPGHEPLPPTATAPPLAFVEPMLPTLVDVAPDGDGWSHEIKYDGYRTQLVIDATGVRAFTRNGHDWTAQYRPVIEAARRLHCSRAIIDGEMIVQDDAGRSDFNSLRLAIGRNPERLVFMAFDCLHADGTNLRSLRLEQRRERLEEIVGAFDPGNPIHYSAEVRGGGPDFFAAVDRMGLEGIVSKKRGSRYQSGRTKSWLKIKAWTEEEFLVVGTEVTPGEPVSALLARETDSGLEYAGGAAVTLAAPIREVFYAATEQLRRDRPLEPPRVCRRRWVVSYAAISMLSAAA</sequence>
<dbReference type="SUPFAM" id="SSF56091">
    <property type="entry name" value="DNA ligase/mRNA capping enzyme, catalytic domain"/>
    <property type="match status" value="1"/>
</dbReference>